<evidence type="ECO:0000313" key="6">
    <source>
        <dbReference type="Proteomes" id="UP001212841"/>
    </source>
</evidence>
<reference evidence="5" key="1">
    <citation type="submission" date="2020-05" db="EMBL/GenBank/DDBJ databases">
        <title>Phylogenomic resolution of chytrid fungi.</title>
        <authorList>
            <person name="Stajich J.E."/>
            <person name="Amses K."/>
            <person name="Simmons R."/>
            <person name="Seto K."/>
            <person name="Myers J."/>
            <person name="Bonds A."/>
            <person name="Quandt C.A."/>
            <person name="Barry K."/>
            <person name="Liu P."/>
            <person name="Grigoriev I."/>
            <person name="Longcore J.E."/>
            <person name="James T.Y."/>
        </authorList>
    </citation>
    <scope>NUCLEOTIDE SEQUENCE</scope>
    <source>
        <strain evidence="5">JEL0318</strain>
    </source>
</reference>
<feature type="transmembrane region" description="Helical" evidence="3">
    <location>
        <begin position="6"/>
        <end position="30"/>
    </location>
</feature>
<organism evidence="5 6">
    <name type="scientific">Rhizophlyctis rosea</name>
    <dbReference type="NCBI Taxonomy" id="64517"/>
    <lineage>
        <taxon>Eukaryota</taxon>
        <taxon>Fungi</taxon>
        <taxon>Fungi incertae sedis</taxon>
        <taxon>Chytridiomycota</taxon>
        <taxon>Chytridiomycota incertae sedis</taxon>
        <taxon>Chytridiomycetes</taxon>
        <taxon>Rhizophlyctidales</taxon>
        <taxon>Rhizophlyctidaceae</taxon>
        <taxon>Rhizophlyctis</taxon>
    </lineage>
</organism>
<evidence type="ECO:0000256" key="1">
    <source>
        <dbReference type="PROSITE-ProRule" id="PRU00285"/>
    </source>
</evidence>
<comment type="similarity">
    <text evidence="1 2">Belongs to the small heat shock protein (HSP20) family.</text>
</comment>
<dbReference type="Proteomes" id="UP001212841">
    <property type="component" value="Unassembled WGS sequence"/>
</dbReference>
<dbReference type="InterPro" id="IPR008978">
    <property type="entry name" value="HSP20-like_chaperone"/>
</dbReference>
<gene>
    <name evidence="5" type="ORF">HK097_008778</name>
</gene>
<dbReference type="SUPFAM" id="SSF49764">
    <property type="entry name" value="HSP20-like chaperones"/>
    <property type="match status" value="1"/>
</dbReference>
<dbReference type="CDD" id="cd06464">
    <property type="entry name" value="ACD_sHsps-like"/>
    <property type="match status" value="1"/>
</dbReference>
<dbReference type="AlphaFoldDB" id="A0AAD5X524"/>
<keyword evidence="3" id="KW-0812">Transmembrane</keyword>
<evidence type="ECO:0000313" key="5">
    <source>
        <dbReference type="EMBL" id="KAJ3050260.1"/>
    </source>
</evidence>
<evidence type="ECO:0000256" key="2">
    <source>
        <dbReference type="RuleBase" id="RU003616"/>
    </source>
</evidence>
<dbReference type="Pfam" id="PF00011">
    <property type="entry name" value="HSP20"/>
    <property type="match status" value="1"/>
</dbReference>
<dbReference type="InterPro" id="IPR002068">
    <property type="entry name" value="A-crystallin/Hsp20_dom"/>
</dbReference>
<dbReference type="PROSITE" id="PS01031">
    <property type="entry name" value="SHSP"/>
    <property type="match status" value="1"/>
</dbReference>
<evidence type="ECO:0000256" key="3">
    <source>
        <dbReference type="SAM" id="Phobius"/>
    </source>
</evidence>
<sequence length="186" mass="20660">MGPIGILFVIGFFTMCITRCTLFTLGALFVGFKHFKKCAAAEGWEGKTKQEKKQICKKIFNNFLTSNPSLRTFYNTTLDPLLPSNTSHTTRELPNNTYLIEVDVAGIRREDLIISVQDAERALLVKGKTVSGETDVSGKEVEREVDTKVELPGDADLEGLRASVVNGVLRVEAVKKSCEGRRIYVE</sequence>
<keyword evidence="6" id="KW-1185">Reference proteome</keyword>
<dbReference type="EMBL" id="JADGJD010000536">
    <property type="protein sequence ID" value="KAJ3050260.1"/>
    <property type="molecule type" value="Genomic_DNA"/>
</dbReference>
<name>A0AAD5X524_9FUNG</name>
<comment type="caution">
    <text evidence="5">The sequence shown here is derived from an EMBL/GenBank/DDBJ whole genome shotgun (WGS) entry which is preliminary data.</text>
</comment>
<keyword evidence="3" id="KW-1133">Transmembrane helix</keyword>
<evidence type="ECO:0000259" key="4">
    <source>
        <dbReference type="PROSITE" id="PS01031"/>
    </source>
</evidence>
<accession>A0AAD5X524</accession>
<protein>
    <recommendedName>
        <fullName evidence="4">SHSP domain-containing protein</fullName>
    </recommendedName>
</protein>
<feature type="domain" description="SHSP" evidence="4">
    <location>
        <begin position="80"/>
        <end position="186"/>
    </location>
</feature>
<dbReference type="Gene3D" id="2.60.40.790">
    <property type="match status" value="1"/>
</dbReference>
<keyword evidence="3" id="KW-0472">Membrane</keyword>
<proteinExistence type="inferred from homology"/>